<keyword evidence="6" id="KW-1185">Reference proteome</keyword>
<evidence type="ECO:0000313" key="5">
    <source>
        <dbReference type="EMBL" id="ATL47285.1"/>
    </source>
</evidence>
<dbReference type="NCBIfam" id="TIGR03302">
    <property type="entry name" value="OM_YfiO"/>
    <property type="match status" value="1"/>
</dbReference>
<keyword evidence="1" id="KW-0732">Signal</keyword>
<dbReference type="PROSITE" id="PS51257">
    <property type="entry name" value="PROKAR_LIPOPROTEIN"/>
    <property type="match status" value="1"/>
</dbReference>
<dbReference type="OrthoDB" id="9770761at2"/>
<proteinExistence type="predicted"/>
<dbReference type="SUPFAM" id="SSF48452">
    <property type="entry name" value="TPR-like"/>
    <property type="match status" value="1"/>
</dbReference>
<keyword evidence="3" id="KW-0998">Cell outer membrane</keyword>
<dbReference type="Gene3D" id="1.25.40.10">
    <property type="entry name" value="Tetratricopeptide repeat domain"/>
    <property type="match status" value="1"/>
</dbReference>
<evidence type="ECO:0000256" key="2">
    <source>
        <dbReference type="ARBA" id="ARBA00023136"/>
    </source>
</evidence>
<sequence>MRNILIIGCLAAIVFSTTACNKELRKIEKTNNVEQKLAYANKMYEKKKYNMAQTLYDELIPVFKGTDKFEQLYYNYAYCSYYLKDYMQATFHFKNYLEAFPSSPRAMEIDYMQAYSYYKLSPKASLDQTNTIKAIAAMQTFIDTYPNSDKSAEASLVIEMLRKKLELKEFNACELYYNIGHYKAAGVAFTNLMRNYPDSEKSDQYKYLAIKAYYLYAKNSIFTKQHERYDRVVSEYKEFLDRYPQSSLKNDAEKYYNLAVNNIKSLENEQNKEISNQ</sequence>
<keyword evidence="2" id="KW-0472">Membrane</keyword>
<protein>
    <submittedName>
        <fullName evidence="5">Outer membrane protein assembly factor BamD</fullName>
    </submittedName>
</protein>
<gene>
    <name evidence="5" type="ORF">COR50_08935</name>
</gene>
<reference evidence="5 6" key="1">
    <citation type="submission" date="2017-10" db="EMBL/GenBank/DDBJ databases">
        <title>Paenichitinophaga pekingensis gen. nov., sp. nov., isolated from activated sludge.</title>
        <authorList>
            <person name="Jin D."/>
            <person name="Kong X."/>
            <person name="Deng Y."/>
            <person name="Bai Z."/>
        </authorList>
    </citation>
    <scope>NUCLEOTIDE SEQUENCE [LARGE SCALE GENOMIC DNA]</scope>
    <source>
        <strain evidence="5 6">13</strain>
    </source>
</reference>
<dbReference type="InterPro" id="IPR011990">
    <property type="entry name" value="TPR-like_helical_dom_sf"/>
</dbReference>
<dbReference type="InterPro" id="IPR017689">
    <property type="entry name" value="BamD"/>
</dbReference>
<dbReference type="Proteomes" id="UP000220133">
    <property type="component" value="Chromosome"/>
</dbReference>
<evidence type="ECO:0000256" key="3">
    <source>
        <dbReference type="ARBA" id="ARBA00023237"/>
    </source>
</evidence>
<dbReference type="InterPro" id="IPR039565">
    <property type="entry name" value="BamD-like"/>
</dbReference>
<dbReference type="EMBL" id="CP023777">
    <property type="protein sequence ID" value="ATL47285.1"/>
    <property type="molecule type" value="Genomic_DNA"/>
</dbReference>
<evidence type="ECO:0000259" key="4">
    <source>
        <dbReference type="Pfam" id="PF13525"/>
    </source>
</evidence>
<evidence type="ECO:0000256" key="1">
    <source>
        <dbReference type="ARBA" id="ARBA00022729"/>
    </source>
</evidence>
<feature type="domain" description="Outer membrane lipoprotein BamD-like" evidence="4">
    <location>
        <begin position="39"/>
        <end position="214"/>
    </location>
</feature>
<name>A0A291QTL8_9BACT</name>
<dbReference type="Pfam" id="PF13525">
    <property type="entry name" value="YfiO"/>
    <property type="match status" value="1"/>
</dbReference>
<dbReference type="AlphaFoldDB" id="A0A291QTL8"/>
<evidence type="ECO:0000313" key="6">
    <source>
        <dbReference type="Proteomes" id="UP000220133"/>
    </source>
</evidence>
<dbReference type="RefSeq" id="WP_098193667.1">
    <property type="nucleotide sequence ID" value="NZ_CP023777.1"/>
</dbReference>
<dbReference type="KEGG" id="cbae:COR50_08935"/>
<organism evidence="5 6">
    <name type="scientific">Chitinophaga caeni</name>
    <dbReference type="NCBI Taxonomy" id="2029983"/>
    <lineage>
        <taxon>Bacteria</taxon>
        <taxon>Pseudomonadati</taxon>
        <taxon>Bacteroidota</taxon>
        <taxon>Chitinophagia</taxon>
        <taxon>Chitinophagales</taxon>
        <taxon>Chitinophagaceae</taxon>
        <taxon>Chitinophaga</taxon>
    </lineage>
</organism>
<accession>A0A291QTL8</accession>